<comment type="pathway">
    <text evidence="3">Phospholipid metabolism; phosphatidylglycerol biosynthesis; phosphatidylglycerol from CDP-diacylglycerol: step 1/2.</text>
</comment>
<evidence type="ECO:0000256" key="7">
    <source>
        <dbReference type="ARBA" id="ARBA00022516"/>
    </source>
</evidence>
<evidence type="ECO:0000256" key="9">
    <source>
        <dbReference type="ARBA" id="ARBA00022692"/>
    </source>
</evidence>
<dbReference type="PROSITE" id="PS00379">
    <property type="entry name" value="CDP_ALCOHOL_P_TRANSF"/>
    <property type="match status" value="1"/>
</dbReference>
<comment type="subcellular location">
    <subcellularLocation>
        <location evidence="2">Membrane</location>
        <topology evidence="2">Multi-pass membrane protein</topology>
    </subcellularLocation>
</comment>
<gene>
    <name evidence="19" type="primary">pgsA</name>
    <name evidence="19" type="ORF">IAA84_02420</name>
</gene>
<comment type="catalytic activity">
    <reaction evidence="15">
        <text>a CDP-1,2-diacyl-sn-glycerol + sn-glycerol 3-phosphate = a 1,2-diacyl-sn-glycero-3-phospho-(1'-sn-glycero-3'-phosphate) + CMP + H(+)</text>
        <dbReference type="Rhea" id="RHEA:12593"/>
        <dbReference type="ChEBI" id="CHEBI:15378"/>
        <dbReference type="ChEBI" id="CHEBI:57597"/>
        <dbReference type="ChEBI" id="CHEBI:58332"/>
        <dbReference type="ChEBI" id="CHEBI:60110"/>
        <dbReference type="ChEBI" id="CHEBI:60377"/>
        <dbReference type="EC" id="2.7.8.5"/>
    </reaction>
</comment>
<evidence type="ECO:0000256" key="15">
    <source>
        <dbReference type="ARBA" id="ARBA00048586"/>
    </source>
</evidence>
<dbReference type="GO" id="GO:0016020">
    <property type="term" value="C:membrane"/>
    <property type="evidence" value="ECO:0007669"/>
    <property type="project" value="UniProtKB-SubCell"/>
</dbReference>
<dbReference type="PIRSF" id="PIRSF000847">
    <property type="entry name" value="Phos_ph_gly_syn"/>
    <property type="match status" value="1"/>
</dbReference>
<keyword evidence="8 17" id="KW-0808">Transferase</keyword>
<evidence type="ECO:0000256" key="4">
    <source>
        <dbReference type="ARBA" id="ARBA00010441"/>
    </source>
</evidence>
<feature type="transmembrane region" description="Helical" evidence="18">
    <location>
        <begin position="30"/>
        <end position="48"/>
    </location>
</feature>
<dbReference type="Pfam" id="PF01066">
    <property type="entry name" value="CDP-OH_P_transf"/>
    <property type="match status" value="1"/>
</dbReference>
<keyword evidence="11" id="KW-0443">Lipid metabolism</keyword>
<dbReference type="GO" id="GO:0046474">
    <property type="term" value="P:glycerophospholipid biosynthetic process"/>
    <property type="evidence" value="ECO:0007669"/>
    <property type="project" value="TreeGrafter"/>
</dbReference>
<dbReference type="Gene3D" id="1.20.120.1760">
    <property type="match status" value="1"/>
</dbReference>
<dbReference type="InterPro" id="IPR004570">
    <property type="entry name" value="Phosphatidylglycerol_P_synth"/>
</dbReference>
<evidence type="ECO:0000313" key="19">
    <source>
        <dbReference type="EMBL" id="HIS91851.1"/>
    </source>
</evidence>
<evidence type="ECO:0000256" key="6">
    <source>
        <dbReference type="ARBA" id="ARBA00014944"/>
    </source>
</evidence>
<dbReference type="Proteomes" id="UP000824140">
    <property type="component" value="Unassembled WGS sequence"/>
</dbReference>
<evidence type="ECO:0000256" key="17">
    <source>
        <dbReference type="RuleBase" id="RU003750"/>
    </source>
</evidence>
<dbReference type="PANTHER" id="PTHR14269:SF62">
    <property type="entry name" value="CDP-DIACYLGLYCEROL--GLYCEROL-3-PHOSPHATE 3-PHOSPHATIDYLTRANSFERASE 1, CHLOROPLASTIC"/>
    <property type="match status" value="1"/>
</dbReference>
<organism evidence="19 20">
    <name type="scientific">Candidatus Alectryocaccomicrobium excrementavium</name>
    <dbReference type="NCBI Taxonomy" id="2840668"/>
    <lineage>
        <taxon>Bacteria</taxon>
        <taxon>Bacillati</taxon>
        <taxon>Bacillota</taxon>
        <taxon>Clostridia</taxon>
        <taxon>Candidatus Alectryocaccomicrobium</taxon>
    </lineage>
</organism>
<dbReference type="InterPro" id="IPR048254">
    <property type="entry name" value="CDP_ALCOHOL_P_TRANSF_CS"/>
</dbReference>
<comment type="similarity">
    <text evidence="4 17">Belongs to the CDP-alcohol phosphatidyltransferase class-I family.</text>
</comment>
<dbReference type="AlphaFoldDB" id="A0A9D1FYD0"/>
<keyword evidence="13" id="KW-0594">Phospholipid biosynthesis</keyword>
<dbReference type="NCBIfam" id="TIGR00560">
    <property type="entry name" value="pgsA"/>
    <property type="match status" value="1"/>
</dbReference>
<evidence type="ECO:0000256" key="14">
    <source>
        <dbReference type="ARBA" id="ARBA00023264"/>
    </source>
</evidence>
<sequence>MNLPNKLTLLRVLMIPVFCVFLHFSPDSTLWRWLSLCVFALACLTDWLDGQIARRRNLVTNFGKFMDPIADKILVMSAFVMLAAQNRMEAWAVVVILAREFIVSGFRLVAAEGGVVIAASTIAKYKTASQMFAVLLTIVLVPGPYAIIARIVLYVSVFLTALSGADYIWKNRKFLRG</sequence>
<accession>A0A9D1FYD0</accession>
<evidence type="ECO:0000256" key="5">
    <source>
        <dbReference type="ARBA" id="ARBA00013170"/>
    </source>
</evidence>
<keyword evidence="7" id="KW-0444">Lipid biosynthesis</keyword>
<protein>
    <recommendedName>
        <fullName evidence="6 16">CDP-diacylglycerol--glycerol-3-phosphate 3-phosphatidyltransferase</fullName>
        <ecNumber evidence="5 16">2.7.8.5</ecNumber>
    </recommendedName>
</protein>
<dbReference type="InterPro" id="IPR000462">
    <property type="entry name" value="CDP-OH_P_trans"/>
</dbReference>
<keyword evidence="10 18" id="KW-1133">Transmembrane helix</keyword>
<name>A0A9D1FYD0_9FIRM</name>
<evidence type="ECO:0000256" key="13">
    <source>
        <dbReference type="ARBA" id="ARBA00023209"/>
    </source>
</evidence>
<keyword evidence="12 18" id="KW-0472">Membrane</keyword>
<proteinExistence type="inferred from homology"/>
<evidence type="ECO:0000256" key="16">
    <source>
        <dbReference type="NCBIfam" id="TIGR00560"/>
    </source>
</evidence>
<evidence type="ECO:0000256" key="8">
    <source>
        <dbReference type="ARBA" id="ARBA00022679"/>
    </source>
</evidence>
<evidence type="ECO:0000256" key="2">
    <source>
        <dbReference type="ARBA" id="ARBA00004141"/>
    </source>
</evidence>
<evidence type="ECO:0000256" key="11">
    <source>
        <dbReference type="ARBA" id="ARBA00023098"/>
    </source>
</evidence>
<dbReference type="InterPro" id="IPR050324">
    <property type="entry name" value="CDP-alcohol_PTase-I"/>
</dbReference>
<comment type="function">
    <text evidence="1">This protein catalyzes the committed step to the synthesis of the acidic phospholipids.</text>
</comment>
<feature type="transmembrane region" description="Helical" evidence="18">
    <location>
        <begin position="7"/>
        <end position="24"/>
    </location>
</feature>
<evidence type="ECO:0000256" key="18">
    <source>
        <dbReference type="SAM" id="Phobius"/>
    </source>
</evidence>
<dbReference type="InterPro" id="IPR043130">
    <property type="entry name" value="CDP-OH_PTrfase_TM_dom"/>
</dbReference>
<evidence type="ECO:0000256" key="3">
    <source>
        <dbReference type="ARBA" id="ARBA00005042"/>
    </source>
</evidence>
<keyword evidence="9 18" id="KW-0812">Transmembrane</keyword>
<evidence type="ECO:0000256" key="12">
    <source>
        <dbReference type="ARBA" id="ARBA00023136"/>
    </source>
</evidence>
<reference evidence="19" key="2">
    <citation type="journal article" date="2021" name="PeerJ">
        <title>Extensive microbial diversity within the chicken gut microbiome revealed by metagenomics and culture.</title>
        <authorList>
            <person name="Gilroy R."/>
            <person name="Ravi A."/>
            <person name="Getino M."/>
            <person name="Pursley I."/>
            <person name="Horton D.L."/>
            <person name="Alikhan N.F."/>
            <person name="Baker D."/>
            <person name="Gharbi K."/>
            <person name="Hall N."/>
            <person name="Watson M."/>
            <person name="Adriaenssens E.M."/>
            <person name="Foster-Nyarko E."/>
            <person name="Jarju S."/>
            <person name="Secka A."/>
            <person name="Antonio M."/>
            <person name="Oren A."/>
            <person name="Chaudhuri R.R."/>
            <person name="La Ragione R."/>
            <person name="Hildebrand F."/>
            <person name="Pallen M.J."/>
        </authorList>
    </citation>
    <scope>NUCLEOTIDE SEQUENCE</scope>
    <source>
        <strain evidence="19">13766</strain>
    </source>
</reference>
<evidence type="ECO:0000256" key="1">
    <source>
        <dbReference type="ARBA" id="ARBA00003973"/>
    </source>
</evidence>
<evidence type="ECO:0000256" key="10">
    <source>
        <dbReference type="ARBA" id="ARBA00022989"/>
    </source>
</evidence>
<evidence type="ECO:0000313" key="20">
    <source>
        <dbReference type="Proteomes" id="UP000824140"/>
    </source>
</evidence>
<dbReference type="GO" id="GO:0008444">
    <property type="term" value="F:CDP-diacylglycerol-glycerol-3-phosphate 3-phosphatidyltransferase activity"/>
    <property type="evidence" value="ECO:0007669"/>
    <property type="project" value="UniProtKB-UniRule"/>
</dbReference>
<dbReference type="EMBL" id="DVJN01000046">
    <property type="protein sequence ID" value="HIS91851.1"/>
    <property type="molecule type" value="Genomic_DNA"/>
</dbReference>
<keyword evidence="14" id="KW-1208">Phospholipid metabolism</keyword>
<reference evidence="19" key="1">
    <citation type="submission" date="2020-10" db="EMBL/GenBank/DDBJ databases">
        <authorList>
            <person name="Gilroy R."/>
        </authorList>
    </citation>
    <scope>NUCLEOTIDE SEQUENCE</scope>
    <source>
        <strain evidence="19">13766</strain>
    </source>
</reference>
<dbReference type="EC" id="2.7.8.5" evidence="5 16"/>
<comment type="caution">
    <text evidence="19">The sequence shown here is derived from an EMBL/GenBank/DDBJ whole genome shotgun (WGS) entry which is preliminary data.</text>
</comment>
<dbReference type="PANTHER" id="PTHR14269">
    <property type="entry name" value="CDP-DIACYLGLYCEROL--GLYCEROL-3-PHOSPHATE 3-PHOSPHATIDYLTRANSFERASE-RELATED"/>
    <property type="match status" value="1"/>
</dbReference>